<keyword evidence="3" id="KW-1185">Reference proteome</keyword>
<protein>
    <submittedName>
        <fullName evidence="2">LuxR C-terminal-related transcriptional regulator</fullName>
    </submittedName>
</protein>
<organism evidence="2 3">
    <name type="scientific">Streptomyces fragilis</name>
    <dbReference type="NCBI Taxonomy" id="67301"/>
    <lineage>
        <taxon>Bacteria</taxon>
        <taxon>Bacillati</taxon>
        <taxon>Actinomycetota</taxon>
        <taxon>Actinomycetes</taxon>
        <taxon>Kitasatosporales</taxon>
        <taxon>Streptomycetaceae</taxon>
        <taxon>Streptomyces</taxon>
    </lineage>
</organism>
<reference evidence="2 3" key="1">
    <citation type="submission" date="2024-06" db="EMBL/GenBank/DDBJ databases">
        <title>The Natural Products Discovery Center: Release of the First 8490 Sequenced Strains for Exploring Actinobacteria Biosynthetic Diversity.</title>
        <authorList>
            <person name="Kalkreuter E."/>
            <person name="Kautsar S.A."/>
            <person name="Yang D."/>
            <person name="Bader C.D."/>
            <person name="Teijaro C.N."/>
            <person name="Fluegel L."/>
            <person name="Davis C.M."/>
            <person name="Simpson J.R."/>
            <person name="Lauterbach L."/>
            <person name="Steele A.D."/>
            <person name="Gui C."/>
            <person name="Meng S."/>
            <person name="Li G."/>
            <person name="Viehrig K."/>
            <person name="Ye F."/>
            <person name="Su P."/>
            <person name="Kiefer A.F."/>
            <person name="Nichols A."/>
            <person name="Cepeda A.J."/>
            <person name="Yan W."/>
            <person name="Fan B."/>
            <person name="Jiang Y."/>
            <person name="Adhikari A."/>
            <person name="Zheng C.-J."/>
            <person name="Schuster L."/>
            <person name="Cowan T.M."/>
            <person name="Smanski M.J."/>
            <person name="Chevrette M.G."/>
            <person name="De Carvalho L.P.S."/>
            <person name="Shen B."/>
        </authorList>
    </citation>
    <scope>NUCLEOTIDE SEQUENCE [LARGE SCALE GENOMIC DNA]</scope>
    <source>
        <strain evidence="2 3">NPDC038104</strain>
    </source>
</reference>
<dbReference type="EMBL" id="JBEZUR010000053">
    <property type="protein sequence ID" value="MEU3557298.1"/>
    <property type="molecule type" value="Genomic_DNA"/>
</dbReference>
<gene>
    <name evidence="2" type="ORF">AB0E65_24230</name>
</gene>
<accession>A0ABV2YNJ1</accession>
<dbReference type="Proteomes" id="UP001550850">
    <property type="component" value="Unassembled WGS sequence"/>
</dbReference>
<dbReference type="SUPFAM" id="SSF46894">
    <property type="entry name" value="C-terminal effector domain of the bipartite response regulators"/>
    <property type="match status" value="1"/>
</dbReference>
<evidence type="ECO:0000259" key="1">
    <source>
        <dbReference type="PROSITE" id="PS50043"/>
    </source>
</evidence>
<name>A0ABV2YNJ1_9ACTN</name>
<sequence>MAATLTVSVKTVEATLTRVYRKLGLHSRFQLAHAVTPARE</sequence>
<dbReference type="PROSITE" id="PS50043">
    <property type="entry name" value="HTH_LUXR_2"/>
    <property type="match status" value="1"/>
</dbReference>
<dbReference type="InterPro" id="IPR016032">
    <property type="entry name" value="Sig_transdc_resp-reg_C-effctor"/>
</dbReference>
<evidence type="ECO:0000313" key="2">
    <source>
        <dbReference type="EMBL" id="MEU3557298.1"/>
    </source>
</evidence>
<dbReference type="InterPro" id="IPR036388">
    <property type="entry name" value="WH-like_DNA-bd_sf"/>
</dbReference>
<comment type="caution">
    <text evidence="2">The sequence shown here is derived from an EMBL/GenBank/DDBJ whole genome shotgun (WGS) entry which is preliminary data.</text>
</comment>
<dbReference type="InterPro" id="IPR000792">
    <property type="entry name" value="Tscrpt_reg_LuxR_C"/>
</dbReference>
<proteinExistence type="predicted"/>
<feature type="domain" description="HTH luxR-type" evidence="1">
    <location>
        <begin position="1"/>
        <end position="39"/>
    </location>
</feature>
<evidence type="ECO:0000313" key="3">
    <source>
        <dbReference type="Proteomes" id="UP001550850"/>
    </source>
</evidence>
<dbReference type="Gene3D" id="1.10.10.10">
    <property type="entry name" value="Winged helix-like DNA-binding domain superfamily/Winged helix DNA-binding domain"/>
    <property type="match status" value="1"/>
</dbReference>
<dbReference type="Pfam" id="PF00196">
    <property type="entry name" value="GerE"/>
    <property type="match status" value="1"/>
</dbReference>